<reference evidence="1" key="1">
    <citation type="submission" date="2018-05" db="EMBL/GenBank/DDBJ databases">
        <authorList>
            <person name="Lanie J.A."/>
            <person name="Ng W.-L."/>
            <person name="Kazmierczak K.M."/>
            <person name="Andrzejewski T.M."/>
            <person name="Davidsen T.M."/>
            <person name="Wayne K.J."/>
            <person name="Tettelin H."/>
            <person name="Glass J.I."/>
            <person name="Rusch D."/>
            <person name="Podicherti R."/>
            <person name="Tsui H.-C.T."/>
            <person name="Winkler M.E."/>
        </authorList>
    </citation>
    <scope>NUCLEOTIDE SEQUENCE</scope>
</reference>
<dbReference type="AlphaFoldDB" id="A0A382Q9I7"/>
<evidence type="ECO:0000313" key="1">
    <source>
        <dbReference type="EMBL" id="SVC80911.1"/>
    </source>
</evidence>
<dbReference type="EMBL" id="UINC01112166">
    <property type="protein sequence ID" value="SVC80911.1"/>
    <property type="molecule type" value="Genomic_DNA"/>
</dbReference>
<gene>
    <name evidence="1" type="ORF">METZ01_LOCUS333765</name>
</gene>
<protein>
    <submittedName>
        <fullName evidence="1">Uncharacterized protein</fullName>
    </submittedName>
</protein>
<sequence length="37" mass="4153">MTLDGKIENSCGDDSRIKIPPRFKEVIAFEINSSNNL</sequence>
<accession>A0A382Q9I7</accession>
<name>A0A382Q9I7_9ZZZZ</name>
<organism evidence="1">
    <name type="scientific">marine metagenome</name>
    <dbReference type="NCBI Taxonomy" id="408172"/>
    <lineage>
        <taxon>unclassified sequences</taxon>
        <taxon>metagenomes</taxon>
        <taxon>ecological metagenomes</taxon>
    </lineage>
</organism>
<proteinExistence type="predicted"/>